<dbReference type="RefSeq" id="WP_188838084.1">
    <property type="nucleotide sequence ID" value="NZ_BMHI01000005.1"/>
</dbReference>
<dbReference type="GO" id="GO:0005524">
    <property type="term" value="F:ATP binding"/>
    <property type="evidence" value="ECO:0007669"/>
    <property type="project" value="UniProtKB-KW"/>
</dbReference>
<dbReference type="EMBL" id="BMHI01000005">
    <property type="protein sequence ID" value="GGB39187.1"/>
    <property type="molecule type" value="Genomic_DNA"/>
</dbReference>
<dbReference type="AlphaFoldDB" id="A0A916TC21"/>
<dbReference type="GO" id="GO:0000155">
    <property type="term" value="F:phosphorelay sensor kinase activity"/>
    <property type="evidence" value="ECO:0007669"/>
    <property type="project" value="InterPro"/>
</dbReference>
<keyword evidence="5" id="KW-0547">Nucleotide-binding</keyword>
<evidence type="ECO:0000256" key="7">
    <source>
        <dbReference type="ARBA" id="ARBA00022840"/>
    </source>
</evidence>
<comment type="catalytic activity">
    <reaction evidence="1">
        <text>ATP + protein L-histidine = ADP + protein N-phospho-L-histidine.</text>
        <dbReference type="EC" id="2.7.13.3"/>
    </reaction>
</comment>
<dbReference type="Proteomes" id="UP000636793">
    <property type="component" value="Unassembled WGS sequence"/>
</dbReference>
<protein>
    <recommendedName>
        <fullName evidence="2">histidine kinase</fullName>
        <ecNumber evidence="2">2.7.13.3</ecNumber>
    </recommendedName>
</protein>
<dbReference type="InterPro" id="IPR050482">
    <property type="entry name" value="Sensor_HK_TwoCompSys"/>
</dbReference>
<organism evidence="11 12">
    <name type="scientific">Flexivirga endophytica</name>
    <dbReference type="NCBI Taxonomy" id="1849103"/>
    <lineage>
        <taxon>Bacteria</taxon>
        <taxon>Bacillati</taxon>
        <taxon>Actinomycetota</taxon>
        <taxon>Actinomycetes</taxon>
        <taxon>Micrococcales</taxon>
        <taxon>Dermacoccaceae</taxon>
        <taxon>Flexivirga</taxon>
    </lineage>
</organism>
<feature type="domain" description="Histidine kinase" evidence="10">
    <location>
        <begin position="171"/>
        <end position="256"/>
    </location>
</feature>
<evidence type="ECO:0000259" key="10">
    <source>
        <dbReference type="PROSITE" id="PS50109"/>
    </source>
</evidence>
<dbReference type="InterPro" id="IPR005467">
    <property type="entry name" value="His_kinase_dom"/>
</dbReference>
<reference evidence="11" key="2">
    <citation type="submission" date="2020-09" db="EMBL/GenBank/DDBJ databases">
        <authorList>
            <person name="Sun Q."/>
            <person name="Zhou Y."/>
        </authorList>
    </citation>
    <scope>NUCLEOTIDE SEQUENCE</scope>
    <source>
        <strain evidence="11">CGMCC 1.15085</strain>
    </source>
</reference>
<comment type="caution">
    <text evidence="11">The sequence shown here is derived from an EMBL/GenBank/DDBJ whole genome shotgun (WGS) entry which is preliminary data.</text>
</comment>
<dbReference type="InterPro" id="IPR036890">
    <property type="entry name" value="HATPase_C_sf"/>
</dbReference>
<dbReference type="CDD" id="cd16917">
    <property type="entry name" value="HATPase_UhpB-NarQ-NarX-like"/>
    <property type="match status" value="1"/>
</dbReference>
<keyword evidence="3" id="KW-0597">Phosphoprotein</keyword>
<evidence type="ECO:0000256" key="5">
    <source>
        <dbReference type="ARBA" id="ARBA00022741"/>
    </source>
</evidence>
<dbReference type="Gene3D" id="3.30.565.10">
    <property type="entry name" value="Histidine kinase-like ATPase, C-terminal domain"/>
    <property type="match status" value="1"/>
</dbReference>
<keyword evidence="4" id="KW-0808">Transferase</keyword>
<dbReference type="SMART" id="SM00387">
    <property type="entry name" value="HATPase_c"/>
    <property type="match status" value="1"/>
</dbReference>
<sequence>MVRARTVSAAAGVGWFLFGAVGLVAAHEWKARLHEAERRAEAAERSREEEARRRAVEERLRIARELHDSLTHSISVIKVQAGVATHLARKQGEEPPDALLAIQEASGDAVRELRATLDVLRREDCDAPEQPAVDRLPSLVQRTRDAGLPTTLRIRGQVRRLPADVDEVAFRVVQEALTNAVRHAGDASVAVEVVYDDGAVTVRIDDDGTGPARPSGVPGYGLVGMRERVTGVGGTLRAEPGADRGFSVLAQLPVSTAS</sequence>
<dbReference type="SUPFAM" id="SSF55874">
    <property type="entry name" value="ATPase domain of HSP90 chaperone/DNA topoisomerase II/histidine kinase"/>
    <property type="match status" value="1"/>
</dbReference>
<dbReference type="GO" id="GO:0016020">
    <property type="term" value="C:membrane"/>
    <property type="evidence" value="ECO:0007669"/>
    <property type="project" value="InterPro"/>
</dbReference>
<keyword evidence="12" id="KW-1185">Reference proteome</keyword>
<evidence type="ECO:0000256" key="9">
    <source>
        <dbReference type="SAM" id="Coils"/>
    </source>
</evidence>
<proteinExistence type="predicted"/>
<keyword evidence="9" id="KW-0175">Coiled coil</keyword>
<evidence type="ECO:0000313" key="12">
    <source>
        <dbReference type="Proteomes" id="UP000636793"/>
    </source>
</evidence>
<dbReference type="PANTHER" id="PTHR24421:SF10">
    <property type="entry name" value="NITRATE_NITRITE SENSOR PROTEIN NARQ"/>
    <property type="match status" value="1"/>
</dbReference>
<dbReference type="PANTHER" id="PTHR24421">
    <property type="entry name" value="NITRATE/NITRITE SENSOR PROTEIN NARX-RELATED"/>
    <property type="match status" value="1"/>
</dbReference>
<evidence type="ECO:0000256" key="6">
    <source>
        <dbReference type="ARBA" id="ARBA00022777"/>
    </source>
</evidence>
<keyword evidence="8" id="KW-0902">Two-component regulatory system</keyword>
<keyword evidence="7" id="KW-0067">ATP-binding</keyword>
<dbReference type="PROSITE" id="PS50109">
    <property type="entry name" value="HIS_KIN"/>
    <property type="match status" value="1"/>
</dbReference>
<dbReference type="InterPro" id="IPR003594">
    <property type="entry name" value="HATPase_dom"/>
</dbReference>
<evidence type="ECO:0000313" key="11">
    <source>
        <dbReference type="EMBL" id="GGB39187.1"/>
    </source>
</evidence>
<dbReference type="InterPro" id="IPR011712">
    <property type="entry name" value="Sig_transdc_His_kin_sub3_dim/P"/>
</dbReference>
<dbReference type="GO" id="GO:0046983">
    <property type="term" value="F:protein dimerization activity"/>
    <property type="evidence" value="ECO:0007669"/>
    <property type="project" value="InterPro"/>
</dbReference>
<dbReference type="Pfam" id="PF02518">
    <property type="entry name" value="HATPase_c"/>
    <property type="match status" value="1"/>
</dbReference>
<accession>A0A916TC21</accession>
<evidence type="ECO:0000256" key="1">
    <source>
        <dbReference type="ARBA" id="ARBA00000085"/>
    </source>
</evidence>
<name>A0A916TC21_9MICO</name>
<dbReference type="EC" id="2.7.13.3" evidence="2"/>
<dbReference type="Pfam" id="PF07730">
    <property type="entry name" value="HisKA_3"/>
    <property type="match status" value="1"/>
</dbReference>
<feature type="coiled-coil region" evidence="9">
    <location>
        <begin position="26"/>
        <end position="66"/>
    </location>
</feature>
<reference evidence="11" key="1">
    <citation type="journal article" date="2014" name="Int. J. Syst. Evol. Microbiol.">
        <title>Complete genome sequence of Corynebacterium casei LMG S-19264T (=DSM 44701T), isolated from a smear-ripened cheese.</title>
        <authorList>
            <consortium name="US DOE Joint Genome Institute (JGI-PGF)"/>
            <person name="Walter F."/>
            <person name="Albersmeier A."/>
            <person name="Kalinowski J."/>
            <person name="Ruckert C."/>
        </authorList>
    </citation>
    <scope>NUCLEOTIDE SEQUENCE</scope>
    <source>
        <strain evidence="11">CGMCC 1.15085</strain>
    </source>
</reference>
<keyword evidence="6" id="KW-0418">Kinase</keyword>
<evidence type="ECO:0000256" key="2">
    <source>
        <dbReference type="ARBA" id="ARBA00012438"/>
    </source>
</evidence>
<evidence type="ECO:0000256" key="8">
    <source>
        <dbReference type="ARBA" id="ARBA00023012"/>
    </source>
</evidence>
<gene>
    <name evidence="11" type="ORF">GCM10011492_32470</name>
</gene>
<evidence type="ECO:0000256" key="3">
    <source>
        <dbReference type="ARBA" id="ARBA00022553"/>
    </source>
</evidence>
<dbReference type="Gene3D" id="1.20.5.1930">
    <property type="match status" value="1"/>
</dbReference>
<evidence type="ECO:0000256" key="4">
    <source>
        <dbReference type="ARBA" id="ARBA00022679"/>
    </source>
</evidence>